<protein>
    <submittedName>
        <fullName evidence="2">GNAT family N-acetyltransferase</fullName>
    </submittedName>
</protein>
<evidence type="ECO:0000313" key="2">
    <source>
        <dbReference type="EMBL" id="PCG10741.1"/>
    </source>
</evidence>
<dbReference type="GO" id="GO:0016747">
    <property type="term" value="F:acyltransferase activity, transferring groups other than amino-acyl groups"/>
    <property type="evidence" value="ECO:0007669"/>
    <property type="project" value="InterPro"/>
</dbReference>
<proteinExistence type="predicted"/>
<evidence type="ECO:0000259" key="1">
    <source>
        <dbReference type="PROSITE" id="PS51186"/>
    </source>
</evidence>
<gene>
    <name evidence="2" type="ORF">COA17_05030</name>
</gene>
<keyword evidence="3" id="KW-1185">Reference proteome</keyword>
<evidence type="ECO:0000313" key="3">
    <source>
        <dbReference type="Proteomes" id="UP000218784"/>
    </source>
</evidence>
<dbReference type="PROSITE" id="PS51186">
    <property type="entry name" value="GNAT"/>
    <property type="match status" value="1"/>
</dbReference>
<sequence length="218" mass="22680">MSGAFEGYWHRAMGGDHAGVAVDPGARRAMMLTEVSGRTRAVMPPAVATAIGWTDGAASIAEWRARLAAAGIALNDPDALFRWGGGDAADPRARRLGPEDAAAFAAFHAAASEQDREDAWVEWDHDAVFGAVIGGDVLCAASLYCWAGTPIADLGVLTLPAARGQGLARAVVRAAAAWAGGQGWAPQYRCQTDNAASLALARSSGFVRFGTWEVAIDD</sequence>
<dbReference type="Pfam" id="PF00583">
    <property type="entry name" value="Acetyltransf_1"/>
    <property type="match status" value="1"/>
</dbReference>
<dbReference type="RefSeq" id="WP_096610488.1">
    <property type="nucleotide sequence ID" value="NZ_NWVD01000001.1"/>
</dbReference>
<dbReference type="SUPFAM" id="SSF55729">
    <property type="entry name" value="Acyl-CoA N-acyltransferases (Nat)"/>
    <property type="match status" value="1"/>
</dbReference>
<comment type="caution">
    <text evidence="2">The sequence shown here is derived from an EMBL/GenBank/DDBJ whole genome shotgun (WGS) entry which is preliminary data.</text>
</comment>
<name>A0A2A4I377_9SPHN</name>
<reference evidence="2 3" key="1">
    <citation type="submission" date="2017-09" db="EMBL/GenBank/DDBJ databases">
        <title>Sphingomonas ginsenosidimutans KACC 14949, whole genome shotgun sequence.</title>
        <authorList>
            <person name="Feng G."/>
            <person name="Zhu H."/>
        </authorList>
    </citation>
    <scope>NUCLEOTIDE SEQUENCE [LARGE SCALE GENOMIC DNA]</scope>
    <source>
        <strain evidence="2 3">KACC 14949</strain>
    </source>
</reference>
<dbReference type="InterPro" id="IPR000182">
    <property type="entry name" value="GNAT_dom"/>
</dbReference>
<dbReference type="InterPro" id="IPR016181">
    <property type="entry name" value="Acyl_CoA_acyltransferase"/>
</dbReference>
<feature type="domain" description="N-acetyltransferase" evidence="1">
    <location>
        <begin position="91"/>
        <end position="218"/>
    </location>
</feature>
<dbReference type="EMBL" id="NWVD01000001">
    <property type="protein sequence ID" value="PCG10741.1"/>
    <property type="molecule type" value="Genomic_DNA"/>
</dbReference>
<accession>A0A2A4I377</accession>
<dbReference type="Proteomes" id="UP000218784">
    <property type="component" value="Unassembled WGS sequence"/>
</dbReference>
<dbReference type="Gene3D" id="3.40.630.30">
    <property type="match status" value="1"/>
</dbReference>
<dbReference type="AlphaFoldDB" id="A0A2A4I377"/>
<organism evidence="2 3">
    <name type="scientific">Sphingomonas ginsenosidimutans</name>
    <dbReference type="NCBI Taxonomy" id="862134"/>
    <lineage>
        <taxon>Bacteria</taxon>
        <taxon>Pseudomonadati</taxon>
        <taxon>Pseudomonadota</taxon>
        <taxon>Alphaproteobacteria</taxon>
        <taxon>Sphingomonadales</taxon>
        <taxon>Sphingomonadaceae</taxon>
        <taxon>Sphingomonas</taxon>
    </lineage>
</organism>
<keyword evidence="2" id="KW-0808">Transferase</keyword>